<name>A0ABM9F9U4_9ENTR</name>
<reference evidence="2" key="1">
    <citation type="submission" date="2022-05" db="EMBL/GenBank/DDBJ databases">
        <authorList>
            <person name="Blom J."/>
        </authorList>
    </citation>
    <scope>NUCLEOTIDE SEQUENCE</scope>
    <source>
        <strain evidence="2">Type strain: CPO20170097</strain>
    </source>
</reference>
<keyword evidence="1" id="KW-0732">Signal</keyword>
<evidence type="ECO:0000256" key="1">
    <source>
        <dbReference type="SAM" id="SignalP"/>
    </source>
</evidence>
<sequence>MKRLFTLLCVLTLLPLAAHAGRITMQLSSTEKTHDGKNLCVYSSSIYNFTIIQSRKCASVKTFNTEDSE</sequence>
<dbReference type="Proteomes" id="UP001152651">
    <property type="component" value="Unassembled WGS sequence"/>
</dbReference>
<protein>
    <submittedName>
        <fullName evidence="2">Uncharacterized protein</fullName>
    </submittedName>
</protein>
<evidence type="ECO:0000313" key="2">
    <source>
        <dbReference type="EMBL" id="CAH6659895.1"/>
    </source>
</evidence>
<comment type="caution">
    <text evidence="2">The sequence shown here is derived from an EMBL/GenBank/DDBJ whole genome shotgun (WGS) entry which is preliminary data.</text>
</comment>
<keyword evidence="3" id="KW-1185">Reference proteome</keyword>
<evidence type="ECO:0000313" key="3">
    <source>
        <dbReference type="Proteomes" id="UP001152651"/>
    </source>
</evidence>
<feature type="signal peptide" evidence="1">
    <location>
        <begin position="1"/>
        <end position="20"/>
    </location>
</feature>
<gene>
    <name evidence="2" type="ORF">FBBNIHIM_12280</name>
</gene>
<dbReference type="EMBL" id="CALSBS010000009">
    <property type="protein sequence ID" value="CAH6659895.1"/>
    <property type="molecule type" value="Genomic_DNA"/>
</dbReference>
<proteinExistence type="predicted"/>
<organism evidence="2 3">
    <name type="scientific">Pseudocitrobacter vendiensis</name>
    <dbReference type="NCBI Taxonomy" id="2488306"/>
    <lineage>
        <taxon>Bacteria</taxon>
        <taxon>Pseudomonadati</taxon>
        <taxon>Pseudomonadota</taxon>
        <taxon>Gammaproteobacteria</taxon>
        <taxon>Enterobacterales</taxon>
        <taxon>Enterobacteriaceae</taxon>
        <taxon>Pseudocitrobacter</taxon>
    </lineage>
</organism>
<accession>A0ABM9F9U4</accession>
<feature type="chain" id="PRO_5046608099" evidence="1">
    <location>
        <begin position="21"/>
        <end position="69"/>
    </location>
</feature>